<feature type="domain" description="BRCT" evidence="5">
    <location>
        <begin position="342"/>
        <end position="421"/>
    </location>
</feature>
<keyword evidence="2" id="KW-0227">DNA damage</keyword>
<dbReference type="RefSeq" id="XP_012201602.1">
    <property type="nucleotide sequence ID" value="XM_012346212.1"/>
</dbReference>
<organism evidence="6 7">
    <name type="scientific">Saprolegnia parasitica (strain CBS 223.65)</name>
    <dbReference type="NCBI Taxonomy" id="695850"/>
    <lineage>
        <taxon>Eukaryota</taxon>
        <taxon>Sar</taxon>
        <taxon>Stramenopiles</taxon>
        <taxon>Oomycota</taxon>
        <taxon>Saprolegniomycetes</taxon>
        <taxon>Saprolegniales</taxon>
        <taxon>Saprolegniaceae</taxon>
        <taxon>Saprolegnia</taxon>
    </lineage>
</organism>
<dbReference type="Gene3D" id="3.40.50.10190">
    <property type="entry name" value="BRCT domain"/>
    <property type="match status" value="2"/>
</dbReference>
<dbReference type="AlphaFoldDB" id="A0A067CLR4"/>
<dbReference type="PROSITE" id="PS50172">
    <property type="entry name" value="BRCT"/>
    <property type="match status" value="1"/>
</dbReference>
<evidence type="ECO:0000256" key="2">
    <source>
        <dbReference type="ARBA" id="ARBA00022763"/>
    </source>
</evidence>
<name>A0A067CLR4_SAPPC</name>
<dbReference type="GeneID" id="24141525"/>
<dbReference type="GO" id="GO:0005634">
    <property type="term" value="C:nucleus"/>
    <property type="evidence" value="ECO:0007669"/>
    <property type="project" value="UniProtKB-SubCell"/>
</dbReference>
<dbReference type="OrthoDB" id="342264at2759"/>
<evidence type="ECO:0000256" key="4">
    <source>
        <dbReference type="SAM" id="MobiDB-lite"/>
    </source>
</evidence>
<evidence type="ECO:0000259" key="5">
    <source>
        <dbReference type="PROSITE" id="PS50172"/>
    </source>
</evidence>
<feature type="region of interest" description="Disordered" evidence="4">
    <location>
        <begin position="143"/>
        <end position="238"/>
    </location>
</feature>
<reference evidence="6 7" key="1">
    <citation type="journal article" date="2013" name="PLoS Genet.">
        <title>Distinctive expansion of potential virulence genes in the genome of the oomycete fish pathogen Saprolegnia parasitica.</title>
        <authorList>
            <person name="Jiang R.H."/>
            <person name="de Bruijn I."/>
            <person name="Haas B.J."/>
            <person name="Belmonte R."/>
            <person name="Lobach L."/>
            <person name="Christie J."/>
            <person name="van den Ackerveken G."/>
            <person name="Bottin A."/>
            <person name="Bulone V."/>
            <person name="Diaz-Moreno S.M."/>
            <person name="Dumas B."/>
            <person name="Fan L."/>
            <person name="Gaulin E."/>
            <person name="Govers F."/>
            <person name="Grenville-Briggs L.J."/>
            <person name="Horner N.R."/>
            <person name="Levin J.Z."/>
            <person name="Mammella M."/>
            <person name="Meijer H.J."/>
            <person name="Morris P."/>
            <person name="Nusbaum C."/>
            <person name="Oome S."/>
            <person name="Phillips A.J."/>
            <person name="van Rooyen D."/>
            <person name="Rzeszutek E."/>
            <person name="Saraiva M."/>
            <person name="Secombes C.J."/>
            <person name="Seidl M.F."/>
            <person name="Snel B."/>
            <person name="Stassen J.H."/>
            <person name="Sykes S."/>
            <person name="Tripathy S."/>
            <person name="van den Berg H."/>
            <person name="Vega-Arreguin J.C."/>
            <person name="Wawra S."/>
            <person name="Young S.K."/>
            <person name="Zeng Q."/>
            <person name="Dieguez-Uribeondo J."/>
            <person name="Russ C."/>
            <person name="Tyler B.M."/>
            <person name="van West P."/>
        </authorList>
    </citation>
    <scope>NUCLEOTIDE SEQUENCE [LARGE SCALE GENOMIC DNA]</scope>
    <source>
        <strain evidence="6 7">CBS 223.65</strain>
    </source>
</reference>
<dbReference type="InterPro" id="IPR001357">
    <property type="entry name" value="BRCT_dom"/>
</dbReference>
<dbReference type="PANTHER" id="PTHR23196">
    <property type="entry name" value="PAX TRANSCRIPTION ACTIVATION DOMAIN INTERACTING PROTEIN"/>
    <property type="match status" value="1"/>
</dbReference>
<dbReference type="EMBL" id="KK583215">
    <property type="protein sequence ID" value="KDO27727.1"/>
    <property type="molecule type" value="Genomic_DNA"/>
</dbReference>
<dbReference type="SUPFAM" id="SSF52113">
    <property type="entry name" value="BRCT domain"/>
    <property type="match status" value="1"/>
</dbReference>
<evidence type="ECO:0000256" key="3">
    <source>
        <dbReference type="ARBA" id="ARBA00023242"/>
    </source>
</evidence>
<evidence type="ECO:0000256" key="1">
    <source>
        <dbReference type="ARBA" id="ARBA00004123"/>
    </source>
</evidence>
<feature type="region of interest" description="Disordered" evidence="4">
    <location>
        <begin position="1"/>
        <end position="40"/>
    </location>
</feature>
<dbReference type="Proteomes" id="UP000030745">
    <property type="component" value="Unassembled WGS sequence"/>
</dbReference>
<dbReference type="GO" id="GO:0006974">
    <property type="term" value="P:DNA damage response"/>
    <property type="evidence" value="ECO:0007669"/>
    <property type="project" value="UniProtKB-KW"/>
</dbReference>
<feature type="compositionally biased region" description="Polar residues" evidence="4">
    <location>
        <begin position="8"/>
        <end position="32"/>
    </location>
</feature>
<feature type="region of interest" description="Disordered" evidence="4">
    <location>
        <begin position="275"/>
        <end position="334"/>
    </location>
</feature>
<feature type="compositionally biased region" description="Basic and acidic residues" evidence="4">
    <location>
        <begin position="318"/>
        <end position="328"/>
    </location>
</feature>
<gene>
    <name evidence="6" type="ORF">SPRG_20370</name>
</gene>
<dbReference type="STRING" id="695850.A0A067CLR4"/>
<comment type="subcellular location">
    <subcellularLocation>
        <location evidence="1">Nucleus</location>
    </subcellularLocation>
</comment>
<feature type="compositionally biased region" description="Polar residues" evidence="4">
    <location>
        <begin position="143"/>
        <end position="155"/>
    </location>
</feature>
<dbReference type="Pfam" id="PF16770">
    <property type="entry name" value="RTT107_BRCT_5"/>
    <property type="match status" value="1"/>
</dbReference>
<protein>
    <recommendedName>
        <fullName evidence="5">BRCT domain-containing protein</fullName>
    </recommendedName>
</protein>
<keyword evidence="3" id="KW-0539">Nucleus</keyword>
<evidence type="ECO:0000313" key="6">
    <source>
        <dbReference type="EMBL" id="KDO27727.1"/>
    </source>
</evidence>
<dbReference type="InterPro" id="IPR036420">
    <property type="entry name" value="BRCT_dom_sf"/>
</dbReference>
<proteinExistence type="predicted"/>
<dbReference type="InterPro" id="IPR051579">
    <property type="entry name" value="DDR_Transcriptional_Reg"/>
</dbReference>
<dbReference type="OMA" id="DETQICF"/>
<evidence type="ECO:0000313" key="7">
    <source>
        <dbReference type="Proteomes" id="UP000030745"/>
    </source>
</evidence>
<sequence length="521" mass="56610">MATPEAETATQTGTAVGDQETPSQWKKVTTQDAYEAPRAESPKKLVLCSFDEDETQICFRCMSQEDYLSQTVDTKRKTLMTLEERKLIITAHRPDEADGDDIESGNESEDMWVGGTSLLAQWETDVCKSNERQSQAISELPTWTPSTAFTPTNPVASDAETVASEDDDDAATETNSAMASDSEKTASPPTEPFELPGDDISSADEPIQTEPLELPGDTTPTADEPMHTESVPTAPIVPEIRAEPPCLPTTEMVLDDGLSFHEKLLAASHKAKNLPVPKAKKGLKRGAASDEVSSSLKRPRASKAKLPPLADTPQAPADDAKHNEKPPDELQLSVASGTPDAIRVVLTGIEPTEAILRKIRAIKGAVFEDDVTRGTHLVSNELKRTVKLLCGISCCLHILDEAWLRTSAKMRRPANEIEYSLRDAEKEAKWGFELQHTMYDCSLASRQSAELETIVRLAGGNVLAKPERGCIVITAPKAIATKAMQKKIQGAAHVCSTELILHGILTQRLDVAAHALSSYKR</sequence>
<keyword evidence="7" id="KW-1185">Reference proteome</keyword>
<dbReference type="KEGG" id="spar:SPRG_20370"/>
<accession>A0A067CLR4</accession>
<dbReference type="PANTHER" id="PTHR23196:SF1">
    <property type="entry name" value="PAX-INTERACTING PROTEIN 1"/>
    <property type="match status" value="1"/>
</dbReference>
<dbReference type="VEuPathDB" id="FungiDB:SPRG_20370"/>